<reference evidence="1" key="1">
    <citation type="submission" date="2015-11" db="EMBL/GenBank/DDBJ databases">
        <title>De novo transcriptome assembly of four potential Pierce s Disease insect vectors from Arizona vineyards.</title>
        <authorList>
            <person name="Tassone E.E."/>
        </authorList>
    </citation>
    <scope>NUCLEOTIDE SEQUENCE</scope>
</reference>
<evidence type="ECO:0000313" key="1">
    <source>
        <dbReference type="EMBL" id="JAS51137.1"/>
    </source>
</evidence>
<proteinExistence type="predicted"/>
<protein>
    <submittedName>
        <fullName evidence="1">Uncharacterized protein</fullName>
    </submittedName>
</protein>
<accession>A0A1B6FLS1</accession>
<organism evidence="1">
    <name type="scientific">Cuerna arida</name>
    <dbReference type="NCBI Taxonomy" id="1464854"/>
    <lineage>
        <taxon>Eukaryota</taxon>
        <taxon>Metazoa</taxon>
        <taxon>Ecdysozoa</taxon>
        <taxon>Arthropoda</taxon>
        <taxon>Hexapoda</taxon>
        <taxon>Insecta</taxon>
        <taxon>Pterygota</taxon>
        <taxon>Neoptera</taxon>
        <taxon>Paraneoptera</taxon>
        <taxon>Hemiptera</taxon>
        <taxon>Auchenorrhyncha</taxon>
        <taxon>Membracoidea</taxon>
        <taxon>Cicadellidae</taxon>
        <taxon>Cicadellinae</taxon>
        <taxon>Proconiini</taxon>
        <taxon>Cuerna</taxon>
    </lineage>
</organism>
<sequence>MALQKAYMIAATFFFALSRKNSEAAIIQAAVDMGGDNSEFLQMVFKQIEKLGKPEENETTSLSQGHTELAAALLKVAPVVTIKGSVTDPVRGLTVTFTVQASHGLPDSGDVDADDDDKDDWEGRSWRGSGGVLHPIVGVVEPYLLGLAELVFNGILSSVIGNFLESTSLVGDVRLV</sequence>
<dbReference type="EMBL" id="GECZ01018632">
    <property type="protein sequence ID" value="JAS51137.1"/>
    <property type="molecule type" value="Transcribed_RNA"/>
</dbReference>
<name>A0A1B6FLS1_9HEMI</name>
<gene>
    <name evidence="1" type="ORF">g.38742</name>
</gene>
<dbReference type="AlphaFoldDB" id="A0A1B6FLS1"/>